<dbReference type="FunFam" id="1.10.506.10:FF:000015">
    <property type="entry name" value="Neurofibromin isoform 1"/>
    <property type="match status" value="1"/>
</dbReference>
<keyword evidence="1" id="KW-0343">GTPase activation</keyword>
<dbReference type="CDD" id="cd05130">
    <property type="entry name" value="RasGAP_Neurofibromin"/>
    <property type="match status" value="1"/>
</dbReference>
<dbReference type="FunFam" id="1.10.506.10:FF:000014">
    <property type="entry name" value="Neurofibromin 1"/>
    <property type="match status" value="1"/>
</dbReference>
<evidence type="ECO:0000313" key="6">
    <source>
        <dbReference type="Proteomes" id="UP000694867"/>
    </source>
</evidence>
<keyword evidence="2" id="KW-0597">Phosphoprotein</keyword>
<dbReference type="SUPFAM" id="SSF48350">
    <property type="entry name" value="GTPase activation domain, GAP"/>
    <property type="match status" value="1"/>
</dbReference>
<evidence type="ECO:0000256" key="3">
    <source>
        <dbReference type="SAM" id="MobiDB-lite"/>
    </source>
</evidence>
<feature type="compositionally biased region" description="Polar residues" evidence="3">
    <location>
        <begin position="2791"/>
        <end position="2805"/>
    </location>
</feature>
<dbReference type="PANTHER" id="PTHR10194:SF142">
    <property type="entry name" value="NEUROFIBROMIN"/>
    <property type="match status" value="1"/>
</dbReference>
<dbReference type="InterPro" id="IPR008936">
    <property type="entry name" value="Rho_GTPase_activation_prot"/>
</dbReference>
<dbReference type="PROSITE" id="PS50191">
    <property type="entry name" value="CRAL_TRIO"/>
    <property type="match status" value="1"/>
</dbReference>
<feature type="compositionally biased region" description="Low complexity" evidence="3">
    <location>
        <begin position="2763"/>
        <end position="2778"/>
    </location>
</feature>
<evidence type="ECO:0000259" key="4">
    <source>
        <dbReference type="PROSITE" id="PS50018"/>
    </source>
</evidence>
<feature type="region of interest" description="Disordered" evidence="3">
    <location>
        <begin position="2533"/>
        <end position="2556"/>
    </location>
</feature>
<evidence type="ECO:0000256" key="2">
    <source>
        <dbReference type="ARBA" id="ARBA00022553"/>
    </source>
</evidence>
<feature type="compositionally biased region" description="Polar residues" evidence="3">
    <location>
        <begin position="2471"/>
        <end position="2485"/>
    </location>
</feature>
<reference evidence="7" key="1">
    <citation type="submission" date="2025-08" db="UniProtKB">
        <authorList>
            <consortium name="RefSeq"/>
        </authorList>
    </citation>
    <scope>IDENTIFICATION</scope>
</reference>
<organism evidence="6 7">
    <name type="scientific">Galendromus occidentalis</name>
    <name type="common">western predatory mite</name>
    <dbReference type="NCBI Taxonomy" id="34638"/>
    <lineage>
        <taxon>Eukaryota</taxon>
        <taxon>Metazoa</taxon>
        <taxon>Ecdysozoa</taxon>
        <taxon>Arthropoda</taxon>
        <taxon>Chelicerata</taxon>
        <taxon>Arachnida</taxon>
        <taxon>Acari</taxon>
        <taxon>Parasitiformes</taxon>
        <taxon>Mesostigmata</taxon>
        <taxon>Gamasina</taxon>
        <taxon>Phytoseioidea</taxon>
        <taxon>Phytoseiidae</taxon>
        <taxon>Typhlodrominae</taxon>
        <taxon>Galendromus</taxon>
    </lineage>
</organism>
<feature type="domain" description="CRAL-TRIO" evidence="5">
    <location>
        <begin position="1535"/>
        <end position="1693"/>
    </location>
</feature>
<gene>
    <name evidence="7" type="primary">LOC100905247</name>
</gene>
<dbReference type="InterPro" id="IPR039360">
    <property type="entry name" value="Ras_GTPase"/>
</dbReference>
<dbReference type="Pfam" id="PF00616">
    <property type="entry name" value="RasGAP"/>
    <property type="match status" value="1"/>
</dbReference>
<dbReference type="CDD" id="cd13313">
    <property type="entry name" value="PH_NF1"/>
    <property type="match status" value="1"/>
</dbReference>
<feature type="domain" description="Ras-GAP" evidence="4">
    <location>
        <begin position="1211"/>
        <end position="1407"/>
    </location>
</feature>
<dbReference type="Gene3D" id="3.40.525.10">
    <property type="entry name" value="CRAL-TRIO lipid binding domain"/>
    <property type="match status" value="1"/>
</dbReference>
<dbReference type="RefSeq" id="XP_028968048.1">
    <property type="nucleotide sequence ID" value="XM_029112215.1"/>
</dbReference>
<evidence type="ECO:0000313" key="7">
    <source>
        <dbReference type="RefSeq" id="XP_028968048.1"/>
    </source>
</evidence>
<dbReference type="PANTHER" id="PTHR10194">
    <property type="entry name" value="RAS GTPASE-ACTIVATING PROTEINS"/>
    <property type="match status" value="1"/>
</dbReference>
<sequence>MTTPKPVEWVTSLITRFEEQLPCRSGTSSTHSKQNVEQIIECLIAISKHKFSLIISSLTKILQSIERSHGTLQPEFEKNYYESQLIVLDTLEKCFTRQSITAERTFDEAIHVKALLRELCQLMDMPDSPMVTPLKALASKVLKALSQNNFSTVFSRIQSKLSELSTASEEQADFSDIELIQHINLDLVRLTKLLNEISLKMKTPRKNAYVCLMSSLEKAIWNWLDTYPAEFMELQKRPDDELAEICDRLFEQLELFAESNKRKAQAWPLQIMLLLLCPSILEEIVNADGGAPCSPKHQKKKAFIDAVKKALQPHGASKQLTEGAAVTCVKLCKASTYINILDSTNVVFTLVQSVMQDLKILLFNPSKPFVRSSSQSAMWADVEMMIDCFVSCFRINPHNNEALKVCLNQSNNVNMTTYHYVLLSALHRIITQPRLPWWPQIDVLYSRATDLRSLFTDTMSKVSTSLPAHTSLRMISSLTLKEKVSTLKFKERGEETLGHRNIMLLLVRLCRADPMLMLSNPGKAGHEIQASTLGLLNGLVALMLNQAIPDVAQEAMEASLVLHHPDNIEMWNPEAPINSFWDISSQVIFSIAQKLAQHQVSNFAEILKWLREVLKCRNAFLRRHREYANLGSHVAICKQCQIKQEMVWFTYLWSIDIEAVLVAMSCFALSCEEADVRCGQDDLSVTYLMPNYVVYMEIAAASQVLLTGRAALQKRIMALLRKVQHCTPGCLLAWEDSFVTWTYTSAVLSSYPKAKLDEITIGDNVHRAAIIKRRASHATTDHDFEDLINEWANMTGFLAALGGVCLQRKNVNKNQATSATSSTQTAKDQQREQNRKMLGTSLEVSSTYCPVFDFVGQVLKLLTCTNEKFGTQIQKHVKDLVAHEMAPSLYPMLFDQVKANIDKFFDSQGQVAVNDTNTLFVEHIIFIIKSILERRGEHNAEHLGVTSMESLMLAIVRYVRHLDTTVHAIQIKTKLCQLVEVMMGRRDDLSFRHEMKFRNKMVEYLTDWVMGNSHQIAPPASGDVTAMTRDLDQACMRAVAALLLGLPLQPEENDRGDLMEAKSQLFLKYFSLFMNLLNECTETPDDCKDGLGPASLPSGTTVAVRNLRMTAAVLTELRRVTIQAMSNLLSANIDSGLMHSIGLGYHKDLQTRAAFMEVLTKILQQGTEFDMLAETVLADRFEQLVQLVTMIGDKGELPIAMALASVVVTPQMDELARVFVTLFDAKHLLSPLLWNMFYKEVELSDCMTTLFRGNSLGSKIMAFCFKIYGASYLLNLLGPLITPLLEPAANQVSYEVDPARTDPSDNVEDNRLNLLQLTSRVFTAIIQSADSFPPQLRSMCHCLYQVLNKRFPNYPHNLSAVGTVIYLRFINPAIVAPYEMGIVDRQPSSRTKRGLMLMSKILQNIANHIEFSKEQHMVPFNDFLRANFETNRRWVMQITSDCEPNDATTHAMPFISDANVHALHRLLWNHQEKIGDYLSSSRDHKAVGRRPFDKMATLLAYLGPPEHKPMDSQWSSMDMTSTKFEEFMNRHNVLEKDEYKSIKSLNLFYQSGTSKAGHPVFYYIARRYKIGEVNGDLLMYHVIQVLKPYCKKPIEVVIDFTHTSADNRFRTEYLQKWFLVMPDVVMENVQAVYIYNCNSWVREYTKYHERILAPIKGSRKLLFVESPSRLSDFIDVEQLQLPGATLSLEEDLKVFNNALKLSHKDTKVAIKVGPTAIQVTSAEKTKVLSHSVLLNDVYYASEIEEVCLVDDNQFTLTIADESGPLSFIHNDCDTIVQAIIHIRTRWELSQPDSVTVHTKIRPKDVPGTLLNMALLNLGSADPSLRTAAYNLMCALTQTFDLKIDGQLLETNGLCIPSNNTIFIKQISDKLSQSAYHLTLEFLEECIQGFSNSSIELKHLCLEYMTPWLPNLTRFCKHTDDQRRQRVASILDKLITLTIEEIEMYPSIQAKIWGKMGQVSDLLDMVLDSFIKRSVTRGLGSLQSEIMADTAVALASANVQLVAMKVISRLCRVIERTCNSPTTCLEQHLMWNDIAVLARYLLMLSFNNSLDVASHLPYLFHIITLLVHTGPLSLRASIHGLVINVIHSLCTCSKPSFSDGKHILRLSLDEFSLPKFYLLFGISKVKSTAVTAFRNNYRQNDLHIDRLFTSIGSDSEKIPLTSLEVITDALLEIMEACTMNAPGSDWLHQWTTLAKSFAFRYNPAIQSRALIVYGCICKSVRDQEVRQLLRILVKALESFTDMQLIESIIMCLTRLQPLIRAESPIHRSLFWVAIFVLELDEMKLYAAGLALLEQNLHTLDSQGMFEAPNTLRNIMMATRDPLEWHFKQLDHYVGLSFTFHFHFALVGHLAKGYRHPSATTVSRTTRVLNTLLTIVAKPHKRDKFEVTAESVAYLCALVAVSGEVRSRCHLKHRTTPAITMNRPAESGATSPVNPVSPKKENPNLLSKCVSAGQTQTKSFDTAMDGVSGSNQRMVLRSSSAPSTAQGQKLREHSMDEGPSTSGFHNQTLSAHAQQVFSPQQLPVASAPPALKDCHTSEHVASPQPTAPPVPDTPVEASRVSISNEDNVLLDPEVLVEFSQQALALTILATLVRCTTDENEARILYEYLAEASVVFPKVFPVIIPLLDGKINSVVSMGYDQIILSAVQCIIKNMVVFCEEQYQNQMHLYLQSIGFGGLWRFAGPFETTKLNAANTQTQPASFDSVDLFVNALEAMVDTCISDEESEPGNGEILQHYPSSLSVASTINLSSSMSSLALGSPTEKEMAAATTSNASASTSGETSRGHPQLPRQRSLRASQSKQQRTPQGE</sequence>
<dbReference type="GO" id="GO:0005096">
    <property type="term" value="F:GTPase activator activity"/>
    <property type="evidence" value="ECO:0007669"/>
    <property type="project" value="UniProtKB-KW"/>
</dbReference>
<dbReference type="InterPro" id="IPR001936">
    <property type="entry name" value="RasGAP_dom"/>
</dbReference>
<feature type="region of interest" description="Disordered" evidence="3">
    <location>
        <begin position="2754"/>
        <end position="2805"/>
    </location>
</feature>
<dbReference type="InterPro" id="IPR036865">
    <property type="entry name" value="CRAL-TRIO_dom_sf"/>
</dbReference>
<dbReference type="SMART" id="SM00323">
    <property type="entry name" value="RasGAP"/>
    <property type="match status" value="1"/>
</dbReference>
<dbReference type="KEGG" id="goe:100905247"/>
<keyword evidence="6" id="KW-1185">Reference proteome</keyword>
<dbReference type="Gene3D" id="2.30.29.30">
    <property type="entry name" value="Pleckstrin-homology domain (PH domain)/Phosphotyrosine-binding domain (PTB)"/>
    <property type="match status" value="1"/>
</dbReference>
<dbReference type="SUPFAM" id="SSF52087">
    <property type="entry name" value="CRAL/TRIO domain"/>
    <property type="match status" value="1"/>
</dbReference>
<accession>A0AAJ7SFZ7</accession>
<feature type="region of interest" description="Disordered" evidence="3">
    <location>
        <begin position="2420"/>
        <end position="2441"/>
    </location>
</feature>
<evidence type="ECO:0000256" key="1">
    <source>
        <dbReference type="ARBA" id="ARBA00022468"/>
    </source>
</evidence>
<dbReference type="InterPro" id="IPR016024">
    <property type="entry name" value="ARM-type_fold"/>
</dbReference>
<dbReference type="SMART" id="SM00516">
    <property type="entry name" value="SEC14"/>
    <property type="match status" value="1"/>
</dbReference>
<dbReference type="InterPro" id="IPR054071">
    <property type="entry name" value="PH_NF1"/>
</dbReference>
<name>A0AAJ7SFZ7_9ACAR</name>
<proteinExistence type="predicted"/>
<dbReference type="SUPFAM" id="SSF48371">
    <property type="entry name" value="ARM repeat"/>
    <property type="match status" value="2"/>
</dbReference>
<dbReference type="Pfam" id="PF13716">
    <property type="entry name" value="CRAL_TRIO_2"/>
    <property type="match status" value="1"/>
</dbReference>
<dbReference type="GeneID" id="100905247"/>
<dbReference type="CTD" id="4763"/>
<dbReference type="Pfam" id="PF21877">
    <property type="entry name" value="PH_NF1"/>
    <property type="match status" value="1"/>
</dbReference>
<protein>
    <submittedName>
        <fullName evidence="7">Neurofibromin</fullName>
    </submittedName>
</protein>
<dbReference type="Proteomes" id="UP000694867">
    <property type="component" value="Unplaced"/>
</dbReference>
<dbReference type="InterPro" id="IPR011993">
    <property type="entry name" value="PH-like_dom_sf"/>
</dbReference>
<evidence type="ECO:0000259" key="5">
    <source>
        <dbReference type="PROSITE" id="PS50191"/>
    </source>
</evidence>
<dbReference type="InterPro" id="IPR001251">
    <property type="entry name" value="CRAL-TRIO_dom"/>
</dbReference>
<dbReference type="CDD" id="cd00170">
    <property type="entry name" value="SEC14"/>
    <property type="match status" value="1"/>
</dbReference>
<dbReference type="Gene3D" id="1.10.506.10">
    <property type="entry name" value="GTPase Activation - p120gap, domain 1"/>
    <property type="match status" value="2"/>
</dbReference>
<feature type="region of interest" description="Disordered" evidence="3">
    <location>
        <begin position="2471"/>
        <end position="2500"/>
    </location>
</feature>
<dbReference type="PROSITE" id="PS50018">
    <property type="entry name" value="RAS_GTPASE_ACTIV_2"/>
    <property type="match status" value="1"/>
</dbReference>